<sequence length="789" mass="90111">MDVDMPGVEEVYADGHVVAVRMTRPANGGETGEPHPESKSKSGDVKGKGKEKAVDMEDDPMGNGNDGKGKGKAIETDDNDDGDDDLFVNTLPPRPIPGRRGWGRPLEEQPFHAVPRSHGGLLKKRAIFRSWPRDPNGQALMPNDKLRGTLSPDGYPWGATLYDIYTVNRIPSVFGLMTFTTGSMLRQAMEAMGELDAAAPEIEWAKTEGQPRIVGVADTEELITCADTALRLCQFFSPSSQDPLAGWRQLDGEQDKEDSENDDDDDEDDDDDDGHWQGYDDDKLPTFIPPPPTIPVTSPFHPSHYPKPWPFTPFENILKPILLQERIPLYLLPQTLYVHDPFWLLPARERHFRDTSWTSRPDVIRTYNLYISTAVRSEVEVARQKAEEMEEFKARTLIFLRYKRTKEQIKKHEPIIEVPLPYYQRRKTRLEESHLYLSPVAKVGKGNHSLVYKGEWELPRDLFMKERICRLCFKESMDKEIQRLKDTGRWDKMLRAASWGPNGFTGRRPTQAELDAVNDPTNLARDGQIIERNITCVVPPDAIPSKIVEVLEETDVWDQFMKQKDSNGMELHFGKDEEVPDGSYVPVMRIDPPFSYESQKLSSKFTVVAKLSFENDPHLVREARNYQNFPEHLFHHYDGYSIIGQLKAVVPVHAVVPQFYGYYTPKTEEGGNSGEPSYLSPILLLEHCGKPIKPKKLTIEEQEECASLVLRFQRAGWLHESLAPRNFLVQRGKPTEFPLTRLANPEPSFRMIDFGRSRKYTTASEKRGEEMEALRMFTRLGWQMGVTLW</sequence>
<feature type="compositionally biased region" description="Basic and acidic residues" evidence="1">
    <location>
        <begin position="32"/>
        <end position="55"/>
    </location>
</feature>
<feature type="compositionally biased region" description="Basic and acidic residues" evidence="1">
    <location>
        <begin position="274"/>
        <end position="284"/>
    </location>
</feature>
<dbReference type="EMBL" id="WHUW01000166">
    <property type="protein sequence ID" value="KAF8419970.1"/>
    <property type="molecule type" value="Genomic_DNA"/>
</dbReference>
<comment type="caution">
    <text evidence="2">The sequence shown here is derived from an EMBL/GenBank/DDBJ whole genome shotgun (WGS) entry which is preliminary data.</text>
</comment>
<reference evidence="2" key="2">
    <citation type="journal article" date="2020" name="Nat. Commun.">
        <title>Large-scale genome sequencing of mycorrhizal fungi provides insights into the early evolution of symbiotic traits.</title>
        <authorList>
            <person name="Miyauchi S."/>
            <person name="Kiss E."/>
            <person name="Kuo A."/>
            <person name="Drula E."/>
            <person name="Kohler A."/>
            <person name="Sanchez-Garcia M."/>
            <person name="Morin E."/>
            <person name="Andreopoulos B."/>
            <person name="Barry K.W."/>
            <person name="Bonito G."/>
            <person name="Buee M."/>
            <person name="Carver A."/>
            <person name="Chen C."/>
            <person name="Cichocki N."/>
            <person name="Clum A."/>
            <person name="Culley D."/>
            <person name="Crous P.W."/>
            <person name="Fauchery L."/>
            <person name="Girlanda M."/>
            <person name="Hayes R.D."/>
            <person name="Keri Z."/>
            <person name="LaButti K."/>
            <person name="Lipzen A."/>
            <person name="Lombard V."/>
            <person name="Magnuson J."/>
            <person name="Maillard F."/>
            <person name="Murat C."/>
            <person name="Nolan M."/>
            <person name="Ohm R.A."/>
            <person name="Pangilinan J."/>
            <person name="Pereira M.F."/>
            <person name="Perotto S."/>
            <person name="Peter M."/>
            <person name="Pfister S."/>
            <person name="Riley R."/>
            <person name="Sitrit Y."/>
            <person name="Stielow J.B."/>
            <person name="Szollosi G."/>
            <person name="Zifcakova L."/>
            <person name="Stursova M."/>
            <person name="Spatafora J.W."/>
            <person name="Tedersoo L."/>
            <person name="Vaario L.M."/>
            <person name="Yamada A."/>
            <person name="Yan M."/>
            <person name="Wang P."/>
            <person name="Xu J."/>
            <person name="Bruns T."/>
            <person name="Baldrian P."/>
            <person name="Vilgalys R."/>
            <person name="Dunand C."/>
            <person name="Henrissat B."/>
            <person name="Grigoriev I.V."/>
            <person name="Hibbett D."/>
            <person name="Nagy L.G."/>
            <person name="Martin F.M."/>
        </authorList>
    </citation>
    <scope>NUCLEOTIDE SEQUENCE</scope>
    <source>
        <strain evidence="2">BED1</strain>
    </source>
</reference>
<evidence type="ECO:0000256" key="1">
    <source>
        <dbReference type="SAM" id="MobiDB-lite"/>
    </source>
</evidence>
<feature type="compositionally biased region" description="Acidic residues" evidence="1">
    <location>
        <begin position="76"/>
        <end position="86"/>
    </location>
</feature>
<dbReference type="Proteomes" id="UP001194468">
    <property type="component" value="Unassembled WGS sequence"/>
</dbReference>
<dbReference type="AlphaFoldDB" id="A0AAD4G644"/>
<gene>
    <name evidence="2" type="ORF">L210DRAFT_3655060</name>
</gene>
<protein>
    <recommendedName>
        <fullName evidence="4">Protein kinase domain-containing protein</fullName>
    </recommendedName>
</protein>
<name>A0AAD4G644_BOLED</name>
<evidence type="ECO:0000313" key="3">
    <source>
        <dbReference type="Proteomes" id="UP001194468"/>
    </source>
</evidence>
<feature type="region of interest" description="Disordered" evidence="1">
    <location>
        <begin position="1"/>
        <end position="106"/>
    </location>
</feature>
<evidence type="ECO:0000313" key="2">
    <source>
        <dbReference type="EMBL" id="KAF8419970.1"/>
    </source>
</evidence>
<keyword evidence="3" id="KW-1185">Reference proteome</keyword>
<organism evidence="2 3">
    <name type="scientific">Boletus edulis BED1</name>
    <dbReference type="NCBI Taxonomy" id="1328754"/>
    <lineage>
        <taxon>Eukaryota</taxon>
        <taxon>Fungi</taxon>
        <taxon>Dikarya</taxon>
        <taxon>Basidiomycota</taxon>
        <taxon>Agaricomycotina</taxon>
        <taxon>Agaricomycetes</taxon>
        <taxon>Agaricomycetidae</taxon>
        <taxon>Boletales</taxon>
        <taxon>Boletineae</taxon>
        <taxon>Boletaceae</taxon>
        <taxon>Boletoideae</taxon>
        <taxon>Boletus</taxon>
    </lineage>
</organism>
<proteinExistence type="predicted"/>
<accession>A0AAD4G644</accession>
<feature type="compositionally biased region" description="Acidic residues" evidence="1">
    <location>
        <begin position="252"/>
        <end position="273"/>
    </location>
</feature>
<evidence type="ECO:0008006" key="4">
    <source>
        <dbReference type="Google" id="ProtNLM"/>
    </source>
</evidence>
<reference evidence="2" key="1">
    <citation type="submission" date="2019-10" db="EMBL/GenBank/DDBJ databases">
        <authorList>
            <consortium name="DOE Joint Genome Institute"/>
            <person name="Kuo A."/>
            <person name="Miyauchi S."/>
            <person name="Kiss E."/>
            <person name="Drula E."/>
            <person name="Kohler A."/>
            <person name="Sanchez-Garcia M."/>
            <person name="Andreopoulos B."/>
            <person name="Barry K.W."/>
            <person name="Bonito G."/>
            <person name="Buee M."/>
            <person name="Carver A."/>
            <person name="Chen C."/>
            <person name="Cichocki N."/>
            <person name="Clum A."/>
            <person name="Culley D."/>
            <person name="Crous P.W."/>
            <person name="Fauchery L."/>
            <person name="Girlanda M."/>
            <person name="Hayes R."/>
            <person name="Keri Z."/>
            <person name="LaButti K."/>
            <person name="Lipzen A."/>
            <person name="Lombard V."/>
            <person name="Magnuson J."/>
            <person name="Maillard F."/>
            <person name="Morin E."/>
            <person name="Murat C."/>
            <person name="Nolan M."/>
            <person name="Ohm R."/>
            <person name="Pangilinan J."/>
            <person name="Pereira M."/>
            <person name="Perotto S."/>
            <person name="Peter M."/>
            <person name="Riley R."/>
            <person name="Sitrit Y."/>
            <person name="Stielow B."/>
            <person name="Szollosi G."/>
            <person name="Zifcakova L."/>
            <person name="Stursova M."/>
            <person name="Spatafora J.W."/>
            <person name="Tedersoo L."/>
            <person name="Vaario L.-M."/>
            <person name="Yamada A."/>
            <person name="Yan M."/>
            <person name="Wang P."/>
            <person name="Xu J."/>
            <person name="Bruns T."/>
            <person name="Baldrian P."/>
            <person name="Vilgalys R."/>
            <person name="Henrissat B."/>
            <person name="Grigoriev I.V."/>
            <person name="Hibbett D."/>
            <person name="Nagy L.G."/>
            <person name="Martin F.M."/>
        </authorList>
    </citation>
    <scope>NUCLEOTIDE SEQUENCE</scope>
    <source>
        <strain evidence="2">BED1</strain>
    </source>
</reference>
<feature type="region of interest" description="Disordered" evidence="1">
    <location>
        <begin position="244"/>
        <end position="289"/>
    </location>
</feature>